<gene>
    <name evidence="1" type="ORF">A3L14_02790</name>
    <name evidence="2" type="ORF">AMR53_09980</name>
    <name evidence="3" type="ORF">SAMN05216170_1721</name>
</gene>
<sequence length="69" mass="7887">MTTVIRRDAERFLKELRAHYGDVWRIPSSRYLSRPDFVVVDPKSGKKTKVSFVSLDDGEVVGVVYDELG</sequence>
<reference evidence="2 4" key="1">
    <citation type="submission" date="2015-08" db="EMBL/GenBank/DDBJ databases">
        <title>Thermococcus thioreducens DSM 14981 genome sequencing.</title>
        <authorList>
            <person name="Hong S.-J."/>
            <person name="Kim M.-C."/>
            <person name="Shin J.-H."/>
        </authorList>
    </citation>
    <scope>NUCLEOTIDE SEQUENCE [LARGE SCALE GENOMIC DNA]</scope>
    <source>
        <strain evidence="2 4">DSM 14981</strain>
    </source>
</reference>
<dbReference type="EMBL" id="FOIW01000002">
    <property type="protein sequence ID" value="SEW12160.1"/>
    <property type="molecule type" value="Genomic_DNA"/>
</dbReference>
<proteinExistence type="predicted"/>
<organism evidence="2 4">
    <name type="scientific">Thermococcus thioreducens</name>
    <dbReference type="NCBI Taxonomy" id="277988"/>
    <lineage>
        <taxon>Archaea</taxon>
        <taxon>Methanobacteriati</taxon>
        <taxon>Methanobacteriota</taxon>
        <taxon>Thermococci</taxon>
        <taxon>Thermococcales</taxon>
        <taxon>Thermococcaceae</taxon>
        <taxon>Thermococcus</taxon>
    </lineage>
</organism>
<evidence type="ECO:0000313" key="3">
    <source>
        <dbReference type="EMBL" id="SEW12160.1"/>
    </source>
</evidence>
<evidence type="ECO:0000313" key="2">
    <source>
        <dbReference type="EMBL" id="KQH81710.1"/>
    </source>
</evidence>
<reference evidence="1 6" key="2">
    <citation type="submission" date="2016-04" db="EMBL/GenBank/DDBJ databases">
        <title>Complete genome sequence of Thermococcus thioreducens type strain OGL-20P.</title>
        <authorList>
            <person name="Oger P.M."/>
        </authorList>
    </citation>
    <scope>NUCLEOTIDE SEQUENCE [LARGE SCALE GENOMIC DNA]</scope>
    <source>
        <strain evidence="1 6">OGL-20P</strain>
    </source>
</reference>
<protein>
    <submittedName>
        <fullName evidence="2">Uncharacterized protein</fullName>
    </submittedName>
</protein>
<reference evidence="3 5" key="3">
    <citation type="submission" date="2016-10" db="EMBL/GenBank/DDBJ databases">
        <authorList>
            <person name="de Groot N.N."/>
        </authorList>
    </citation>
    <scope>NUCLEOTIDE SEQUENCE [LARGE SCALE GENOMIC DNA]</scope>
    <source>
        <strain evidence="3 5">OGL-20</strain>
    </source>
</reference>
<dbReference type="STRING" id="277988.SAMN05216170_1721"/>
<evidence type="ECO:0000313" key="4">
    <source>
        <dbReference type="Proteomes" id="UP000051862"/>
    </source>
</evidence>
<keyword evidence="6" id="KW-1185">Reference proteome</keyword>
<dbReference type="Proteomes" id="UP000250136">
    <property type="component" value="Chromosome"/>
</dbReference>
<dbReference type="EMBL" id="CP015105">
    <property type="protein sequence ID" value="ASJ11879.1"/>
    <property type="molecule type" value="Genomic_DNA"/>
</dbReference>
<evidence type="ECO:0000313" key="5">
    <source>
        <dbReference type="Proteomes" id="UP000182125"/>
    </source>
</evidence>
<accession>A0A0Q2RCS4</accession>
<name>A0A0Q2RCS4_9EURY</name>
<dbReference type="EMBL" id="LIXN01000018">
    <property type="protein sequence ID" value="KQH81710.1"/>
    <property type="molecule type" value="Genomic_DNA"/>
</dbReference>
<dbReference type="PATRIC" id="fig|277988.4.peg.2099"/>
<dbReference type="Proteomes" id="UP000182125">
    <property type="component" value="Unassembled WGS sequence"/>
</dbReference>
<evidence type="ECO:0000313" key="1">
    <source>
        <dbReference type="EMBL" id="ASJ11879.1"/>
    </source>
</evidence>
<dbReference type="GeneID" id="33333314"/>
<dbReference type="KEGG" id="ttd:A3L14_02790"/>
<evidence type="ECO:0000313" key="6">
    <source>
        <dbReference type="Proteomes" id="UP000250136"/>
    </source>
</evidence>
<dbReference type="AlphaFoldDB" id="A0A0Q2RCS4"/>
<dbReference type="RefSeq" id="WP_055430115.1">
    <property type="nucleotide sequence ID" value="NZ_CP015105.1"/>
</dbReference>
<dbReference type="OrthoDB" id="84757at2157"/>
<dbReference type="Proteomes" id="UP000051862">
    <property type="component" value="Unassembled WGS sequence"/>
</dbReference>